<dbReference type="RefSeq" id="WP_151673576.1">
    <property type="nucleotide sequence ID" value="NZ_BKCG01000003.1"/>
</dbReference>
<dbReference type="AlphaFoldDB" id="A0A5J4IP41"/>
<evidence type="ECO:0000313" key="3">
    <source>
        <dbReference type="Proteomes" id="UP000326509"/>
    </source>
</evidence>
<dbReference type="InterPro" id="IPR038727">
    <property type="entry name" value="NadR/Ttd14_AAA_dom"/>
</dbReference>
<reference evidence="2 3" key="1">
    <citation type="submission" date="2019-08" db="EMBL/GenBank/DDBJ databases">
        <title>Draft genome sequence of Ulvibacter marinus type strain NBRC 109484.</title>
        <authorList>
            <person name="Kawano K."/>
            <person name="Ushijima N."/>
            <person name="Kihara M."/>
            <person name="Itoh H."/>
        </authorList>
    </citation>
    <scope>NUCLEOTIDE SEQUENCE [LARGE SCALE GENOMIC DNA]</scope>
    <source>
        <strain evidence="2 3">NBRC 109484</strain>
    </source>
</reference>
<feature type="domain" description="NadR/Ttd14 AAA" evidence="1">
    <location>
        <begin position="7"/>
        <end position="171"/>
    </location>
</feature>
<evidence type="ECO:0000313" key="2">
    <source>
        <dbReference type="EMBL" id="GER59349.1"/>
    </source>
</evidence>
<gene>
    <name evidence="2" type="ORF">ULMA_14570</name>
</gene>
<name>A0A5J4IP41_9FLAO</name>
<dbReference type="InterPro" id="IPR027417">
    <property type="entry name" value="P-loop_NTPase"/>
</dbReference>
<keyword evidence="3" id="KW-1185">Reference proteome</keyword>
<evidence type="ECO:0000259" key="1">
    <source>
        <dbReference type="Pfam" id="PF13521"/>
    </source>
</evidence>
<proteinExistence type="predicted"/>
<organism evidence="2 3">
    <name type="scientific">Patiriisocius marinus</name>
    <dbReference type="NCBI Taxonomy" id="1397112"/>
    <lineage>
        <taxon>Bacteria</taxon>
        <taxon>Pseudomonadati</taxon>
        <taxon>Bacteroidota</taxon>
        <taxon>Flavobacteriia</taxon>
        <taxon>Flavobacteriales</taxon>
        <taxon>Flavobacteriaceae</taxon>
        <taxon>Patiriisocius</taxon>
    </lineage>
</organism>
<dbReference type="Pfam" id="PF13521">
    <property type="entry name" value="AAA_28"/>
    <property type="match status" value="1"/>
</dbReference>
<dbReference type="Gene3D" id="3.40.50.300">
    <property type="entry name" value="P-loop containing nucleotide triphosphate hydrolases"/>
    <property type="match status" value="1"/>
</dbReference>
<sequence length="183" mass="21308">MAETTKRIVITGGPSSGKTSLINHLDSQGFICMEEVSRQVILEARKDGIEQLFLTDPMLFSTKLLNYRHQQFLDALESDQSQLFYDRGMPDVIAYMDFFNSDYPEQFEKPCFDHRYDYVFLLPPWKAIYTQDNERYETFEQAVIIHDALLNAYKKYGYDVILVPEGSIEDRTAFILNTLPSFV</sequence>
<protein>
    <submittedName>
        <fullName evidence="2">ATPase</fullName>
    </submittedName>
</protein>
<dbReference type="EMBL" id="BKCG01000003">
    <property type="protein sequence ID" value="GER59349.1"/>
    <property type="molecule type" value="Genomic_DNA"/>
</dbReference>
<dbReference type="SUPFAM" id="SSF52540">
    <property type="entry name" value="P-loop containing nucleoside triphosphate hydrolases"/>
    <property type="match status" value="1"/>
</dbReference>
<dbReference type="Proteomes" id="UP000326509">
    <property type="component" value="Unassembled WGS sequence"/>
</dbReference>
<dbReference type="OrthoDB" id="5638848at2"/>
<comment type="caution">
    <text evidence="2">The sequence shown here is derived from an EMBL/GenBank/DDBJ whole genome shotgun (WGS) entry which is preliminary data.</text>
</comment>
<accession>A0A5J4IP41</accession>